<evidence type="ECO:0000256" key="2">
    <source>
        <dbReference type="ARBA" id="ARBA00006275"/>
    </source>
</evidence>
<dbReference type="Pfam" id="PF14322">
    <property type="entry name" value="SusD-like_3"/>
    <property type="match status" value="1"/>
</dbReference>
<dbReference type="EMBL" id="QROP01000003">
    <property type="protein sequence ID" value="RHL41650.1"/>
    <property type="molecule type" value="Genomic_DNA"/>
</dbReference>
<dbReference type="InterPro" id="IPR033985">
    <property type="entry name" value="SusD-like_N"/>
</dbReference>
<feature type="domain" description="SusD-like N-terminal" evidence="8">
    <location>
        <begin position="42"/>
        <end position="240"/>
    </location>
</feature>
<name>A0AA92VDM0_9BACT</name>
<feature type="domain" description="RagB/SusD" evidence="7">
    <location>
        <begin position="339"/>
        <end position="547"/>
    </location>
</feature>
<feature type="signal peptide" evidence="6">
    <location>
        <begin position="1"/>
        <end position="23"/>
    </location>
</feature>
<dbReference type="InterPro" id="IPR012944">
    <property type="entry name" value="SusD_RagB_dom"/>
</dbReference>
<accession>A0AA92VDM0</accession>
<dbReference type="SUPFAM" id="SSF48452">
    <property type="entry name" value="TPR-like"/>
    <property type="match status" value="1"/>
</dbReference>
<evidence type="ECO:0000313" key="10">
    <source>
        <dbReference type="Proteomes" id="UP000283672"/>
    </source>
</evidence>
<evidence type="ECO:0000256" key="1">
    <source>
        <dbReference type="ARBA" id="ARBA00004442"/>
    </source>
</evidence>
<dbReference type="PROSITE" id="PS51257">
    <property type="entry name" value="PROKAR_LIPOPROTEIN"/>
    <property type="match status" value="1"/>
</dbReference>
<comment type="caution">
    <text evidence="9">The sequence shown here is derived from an EMBL/GenBank/DDBJ whole genome shotgun (WGS) entry which is preliminary data.</text>
</comment>
<dbReference type="GO" id="GO:0009279">
    <property type="term" value="C:cell outer membrane"/>
    <property type="evidence" value="ECO:0007669"/>
    <property type="project" value="UniProtKB-SubCell"/>
</dbReference>
<evidence type="ECO:0000256" key="5">
    <source>
        <dbReference type="ARBA" id="ARBA00023237"/>
    </source>
</evidence>
<feature type="chain" id="PRO_5041713890" evidence="6">
    <location>
        <begin position="24"/>
        <end position="547"/>
    </location>
</feature>
<dbReference type="AlphaFoldDB" id="A0AA92VDM0"/>
<gene>
    <name evidence="9" type="ORF">DW026_02115</name>
</gene>
<comment type="similarity">
    <text evidence="2">Belongs to the SusD family.</text>
</comment>
<organism evidence="9 10">
    <name type="scientific">Segatella copri</name>
    <dbReference type="NCBI Taxonomy" id="165179"/>
    <lineage>
        <taxon>Bacteria</taxon>
        <taxon>Pseudomonadati</taxon>
        <taxon>Bacteroidota</taxon>
        <taxon>Bacteroidia</taxon>
        <taxon>Bacteroidales</taxon>
        <taxon>Prevotellaceae</taxon>
        <taxon>Segatella</taxon>
    </lineage>
</organism>
<dbReference type="InterPro" id="IPR011990">
    <property type="entry name" value="TPR-like_helical_dom_sf"/>
</dbReference>
<evidence type="ECO:0000313" key="9">
    <source>
        <dbReference type="EMBL" id="RHL41650.1"/>
    </source>
</evidence>
<evidence type="ECO:0000259" key="7">
    <source>
        <dbReference type="Pfam" id="PF07980"/>
    </source>
</evidence>
<evidence type="ECO:0000256" key="4">
    <source>
        <dbReference type="ARBA" id="ARBA00023136"/>
    </source>
</evidence>
<dbReference type="Gene3D" id="1.10.3780.10">
    <property type="entry name" value="SusD-like"/>
    <property type="match status" value="1"/>
</dbReference>
<dbReference type="Gene3D" id="1.25.40.10">
    <property type="entry name" value="Tetratricopeptide repeat domain"/>
    <property type="match status" value="1"/>
</dbReference>
<proteinExistence type="inferred from homology"/>
<reference evidence="9 10" key="1">
    <citation type="submission" date="2018-08" db="EMBL/GenBank/DDBJ databases">
        <title>A genome reference for cultivated species of the human gut microbiota.</title>
        <authorList>
            <person name="Zou Y."/>
            <person name="Xue W."/>
            <person name="Luo G."/>
        </authorList>
    </citation>
    <scope>NUCLEOTIDE SEQUENCE [LARGE SCALE GENOMIC DNA]</scope>
    <source>
        <strain evidence="9 10">AF38-11</strain>
    </source>
</reference>
<keyword evidence="5" id="KW-0998">Cell outer membrane</keyword>
<dbReference type="Pfam" id="PF07980">
    <property type="entry name" value="SusD_RagB"/>
    <property type="match status" value="1"/>
</dbReference>
<keyword evidence="4" id="KW-0472">Membrane</keyword>
<protein>
    <submittedName>
        <fullName evidence="9">RagB/SusD family nutrient uptake outer membrane protein</fullName>
    </submittedName>
</protein>
<evidence type="ECO:0000256" key="3">
    <source>
        <dbReference type="ARBA" id="ARBA00022729"/>
    </source>
</evidence>
<keyword evidence="3 6" id="KW-0732">Signal</keyword>
<evidence type="ECO:0000256" key="6">
    <source>
        <dbReference type="SAM" id="SignalP"/>
    </source>
</evidence>
<dbReference type="Gene3D" id="1.25.40.390">
    <property type="match status" value="1"/>
</dbReference>
<sequence length="547" mass="60841">MRLMKIKNILPVAAMAVASLGFSSCVGDLDADNINPQQVPTANYDALLNKVYANLVLTGQKGPDGSGDIDDIDEGTSSLIRQLWNANELPTDEAECIWGDAGIPEFNHASWGDSHPMMKALYYRLYMGITYANNYLESTVNSTDPEISTKRAEARFLRALHYSYLMDLFGNVPLVLNVSNESAPQVSRKHLFDFINGELREVCGETAGAQEVLSDAKVVNGKQDGYGRANKAAAWLLLARDYINAKVYSGIEHNDSAKYFAQKVIDTPYNLCKTPTGSYSGFQKLFMADNDVNGAENEIILPAIHDGWDTQTWGGCLFLIASTTDADILKDYPTGTSEQWGGNHARKQFVQKFFPSSQPIEGTPTEVAAQAGDNRALFYTKGFKMSITKETDFKSGYAYVKFLNTYAGSGSPKHNQFVDTDFPMMRYAEALLTYAEADARMNNGSCTSDGLAKIKEIRERAGIDVTNLTSFTLDDICDEWSREFAYEGRRRMDLIRFDKFGGQSKYKWEWMGGTQDGTPFDKHFNIYAIPISDINSNTTGLKQNPDY</sequence>
<dbReference type="Proteomes" id="UP000283672">
    <property type="component" value="Unassembled WGS sequence"/>
</dbReference>
<dbReference type="RefSeq" id="WP_118415512.1">
    <property type="nucleotide sequence ID" value="NZ_QROP01000003.1"/>
</dbReference>
<evidence type="ECO:0000259" key="8">
    <source>
        <dbReference type="Pfam" id="PF14322"/>
    </source>
</evidence>
<comment type="subcellular location">
    <subcellularLocation>
        <location evidence="1">Cell outer membrane</location>
    </subcellularLocation>
</comment>